<protein>
    <recommendedName>
        <fullName evidence="2">PH domain-containing protein</fullName>
    </recommendedName>
</protein>
<keyword evidence="4" id="KW-1185">Reference proteome</keyword>
<dbReference type="Pfam" id="PF00169">
    <property type="entry name" value="PH"/>
    <property type="match status" value="1"/>
</dbReference>
<dbReference type="CDD" id="cd00821">
    <property type="entry name" value="PH"/>
    <property type="match status" value="1"/>
</dbReference>
<comment type="caution">
    <text evidence="3">The sequence shown here is derived from an EMBL/GenBank/DDBJ whole genome shotgun (WGS) entry which is preliminary data.</text>
</comment>
<dbReference type="Gene3D" id="2.30.29.30">
    <property type="entry name" value="Pleckstrin-homology domain (PH domain)/Phosphotyrosine-binding domain (PTB)"/>
    <property type="match status" value="1"/>
</dbReference>
<dbReference type="InterPro" id="IPR011993">
    <property type="entry name" value="PH-like_dom_sf"/>
</dbReference>
<gene>
    <name evidence="3" type="ORF">Agub_g10092</name>
</gene>
<evidence type="ECO:0000259" key="2">
    <source>
        <dbReference type="PROSITE" id="PS50003"/>
    </source>
</evidence>
<dbReference type="SMART" id="SM00233">
    <property type="entry name" value="PH"/>
    <property type="match status" value="1"/>
</dbReference>
<evidence type="ECO:0000313" key="4">
    <source>
        <dbReference type="Proteomes" id="UP001054857"/>
    </source>
</evidence>
<proteinExistence type="predicted"/>
<dbReference type="Proteomes" id="UP001054857">
    <property type="component" value="Unassembled WGS sequence"/>
</dbReference>
<evidence type="ECO:0000313" key="3">
    <source>
        <dbReference type="EMBL" id="GFR48231.1"/>
    </source>
</evidence>
<feature type="domain" description="PH" evidence="2">
    <location>
        <begin position="49"/>
        <end position="156"/>
    </location>
</feature>
<dbReference type="EMBL" id="BMAR01000022">
    <property type="protein sequence ID" value="GFR48231.1"/>
    <property type="molecule type" value="Genomic_DNA"/>
</dbReference>
<feature type="non-terminal residue" evidence="3">
    <location>
        <position position="1"/>
    </location>
</feature>
<feature type="coiled-coil region" evidence="1">
    <location>
        <begin position="18"/>
        <end position="48"/>
    </location>
</feature>
<dbReference type="SUPFAM" id="SSF50729">
    <property type="entry name" value="PH domain-like"/>
    <property type="match status" value="1"/>
</dbReference>
<accession>A0AAD3HPJ3</accession>
<name>A0AAD3HPJ3_9CHLO</name>
<dbReference type="InterPro" id="IPR001849">
    <property type="entry name" value="PH_domain"/>
</dbReference>
<dbReference type="PROSITE" id="PS50003">
    <property type="entry name" value="PH_DOMAIN"/>
    <property type="match status" value="1"/>
</dbReference>
<reference evidence="3 4" key="1">
    <citation type="journal article" date="2021" name="Sci. Rep.">
        <title>Genome sequencing of the multicellular alga Astrephomene provides insights into convergent evolution of germ-soma differentiation.</title>
        <authorList>
            <person name="Yamashita S."/>
            <person name="Yamamoto K."/>
            <person name="Matsuzaki R."/>
            <person name="Suzuki S."/>
            <person name="Yamaguchi H."/>
            <person name="Hirooka S."/>
            <person name="Minakuchi Y."/>
            <person name="Miyagishima S."/>
            <person name="Kawachi M."/>
            <person name="Toyoda A."/>
            <person name="Nozaki H."/>
        </authorList>
    </citation>
    <scope>NUCLEOTIDE SEQUENCE [LARGE SCALE GENOMIC DNA]</scope>
    <source>
        <strain evidence="3 4">NIES-4017</strain>
    </source>
</reference>
<organism evidence="3 4">
    <name type="scientific">Astrephomene gubernaculifera</name>
    <dbReference type="NCBI Taxonomy" id="47775"/>
    <lineage>
        <taxon>Eukaryota</taxon>
        <taxon>Viridiplantae</taxon>
        <taxon>Chlorophyta</taxon>
        <taxon>core chlorophytes</taxon>
        <taxon>Chlorophyceae</taxon>
        <taxon>CS clade</taxon>
        <taxon>Chlamydomonadales</taxon>
        <taxon>Astrephomenaceae</taxon>
        <taxon>Astrephomene</taxon>
    </lineage>
</organism>
<sequence>MVGIPFLGRRRGREGQAQDSHAKELDKLQKEVEQLRAANEQLKEQLAARAVHLGEYLFKWRAVALPLLGSEWELRYWVLRGSSLSYFRSARDTGFSPREEFSVLGCYVAWEGQRGGTGRYWALSLLDRGGSLLVRLAAPSREAGERWLGALQQAGAERDDGRVPPGG</sequence>
<evidence type="ECO:0000256" key="1">
    <source>
        <dbReference type="SAM" id="Coils"/>
    </source>
</evidence>
<dbReference type="AlphaFoldDB" id="A0AAD3HPJ3"/>
<keyword evidence="1" id="KW-0175">Coiled coil</keyword>